<proteinExistence type="predicted"/>
<sequence>MHQGTKYPCPHCPAVYDHQTSYCNHVRMQHPAALDACDQCGETFAGRRGLKYKPNGNLKCTGCDVTFLNAEALQRHEELGAGVPHAALWPCAACGESCGSETALKKHAAEHQTDRHRCDETMADRTTLGDLADRMSCPPEDREAFEAIVRSVEDNFPKPLSVPEILGKKLEVGPCTVKAPRLTPRKTYSFMPQKINRDKD</sequence>
<dbReference type="EMBL" id="CM046130">
    <property type="protein sequence ID" value="KAI8431659.1"/>
    <property type="molecule type" value="Genomic_DNA"/>
</dbReference>
<comment type="caution">
    <text evidence="1">The sequence shown here is derived from an EMBL/GenBank/DDBJ whole genome shotgun (WGS) entry which is preliminary data.</text>
</comment>
<organism evidence="1 2">
    <name type="scientific">Choristoneura fumiferana</name>
    <name type="common">Spruce budworm moth</name>
    <name type="synonym">Archips fumiferana</name>
    <dbReference type="NCBI Taxonomy" id="7141"/>
    <lineage>
        <taxon>Eukaryota</taxon>
        <taxon>Metazoa</taxon>
        <taxon>Ecdysozoa</taxon>
        <taxon>Arthropoda</taxon>
        <taxon>Hexapoda</taxon>
        <taxon>Insecta</taxon>
        <taxon>Pterygota</taxon>
        <taxon>Neoptera</taxon>
        <taxon>Endopterygota</taxon>
        <taxon>Lepidoptera</taxon>
        <taxon>Glossata</taxon>
        <taxon>Ditrysia</taxon>
        <taxon>Tortricoidea</taxon>
        <taxon>Tortricidae</taxon>
        <taxon>Tortricinae</taxon>
        <taxon>Choristoneura</taxon>
    </lineage>
</organism>
<accession>A0ACC0K5F5</accession>
<reference evidence="1 2" key="1">
    <citation type="journal article" date="2022" name="Genome Biol. Evol.">
        <title>The Spruce Budworm Genome: Reconstructing the Evolutionary History of Antifreeze Proteins.</title>
        <authorList>
            <person name="Beliveau C."/>
            <person name="Gagne P."/>
            <person name="Picq S."/>
            <person name="Vernygora O."/>
            <person name="Keeling C.I."/>
            <person name="Pinkney K."/>
            <person name="Doucet D."/>
            <person name="Wen F."/>
            <person name="Johnston J.S."/>
            <person name="Maaroufi H."/>
            <person name="Boyle B."/>
            <person name="Laroche J."/>
            <person name="Dewar K."/>
            <person name="Juretic N."/>
            <person name="Blackburn G."/>
            <person name="Nisole A."/>
            <person name="Brunet B."/>
            <person name="Brandao M."/>
            <person name="Lumley L."/>
            <person name="Duan J."/>
            <person name="Quan G."/>
            <person name="Lucarotti C.J."/>
            <person name="Roe A.D."/>
            <person name="Sperling F.A.H."/>
            <person name="Levesque R.C."/>
            <person name="Cusson M."/>
        </authorList>
    </citation>
    <scope>NUCLEOTIDE SEQUENCE [LARGE SCALE GENOMIC DNA]</scope>
    <source>
        <strain evidence="1">Glfc:IPQL:Cfum</strain>
    </source>
</reference>
<evidence type="ECO:0000313" key="2">
    <source>
        <dbReference type="Proteomes" id="UP001064048"/>
    </source>
</evidence>
<protein>
    <submittedName>
        <fullName evidence="1">Uncharacterized protein</fullName>
    </submittedName>
</protein>
<dbReference type="Proteomes" id="UP001064048">
    <property type="component" value="Chromosome 30"/>
</dbReference>
<evidence type="ECO:0000313" key="1">
    <source>
        <dbReference type="EMBL" id="KAI8431659.1"/>
    </source>
</evidence>
<gene>
    <name evidence="1" type="ORF">MSG28_016138</name>
</gene>
<keyword evidence="2" id="KW-1185">Reference proteome</keyword>
<name>A0ACC0K5F5_CHOFU</name>